<dbReference type="AlphaFoldDB" id="A0A6A6Y510"/>
<dbReference type="EMBL" id="MU003716">
    <property type="protein sequence ID" value="KAF2803709.1"/>
    <property type="molecule type" value="Genomic_DNA"/>
</dbReference>
<name>A0A6A6Y510_9PEZI</name>
<evidence type="ECO:0000313" key="3">
    <source>
        <dbReference type="RefSeq" id="XP_033570673.1"/>
    </source>
</evidence>
<dbReference type="RefSeq" id="XP_033570673.1">
    <property type="nucleotide sequence ID" value="XM_033728507.1"/>
</dbReference>
<accession>A0A6A6Y510</accession>
<dbReference type="GeneID" id="54469400"/>
<organism evidence="1">
    <name type="scientific">Mytilinidion resinicola</name>
    <dbReference type="NCBI Taxonomy" id="574789"/>
    <lineage>
        <taxon>Eukaryota</taxon>
        <taxon>Fungi</taxon>
        <taxon>Dikarya</taxon>
        <taxon>Ascomycota</taxon>
        <taxon>Pezizomycotina</taxon>
        <taxon>Dothideomycetes</taxon>
        <taxon>Pleosporomycetidae</taxon>
        <taxon>Mytilinidiales</taxon>
        <taxon>Mytilinidiaceae</taxon>
        <taxon>Mytilinidion</taxon>
    </lineage>
</organism>
<evidence type="ECO:0000313" key="1">
    <source>
        <dbReference type="EMBL" id="KAF2803709.1"/>
    </source>
</evidence>
<gene>
    <name evidence="1 3" type="ORF">BDZ99DRAFT_575787</name>
</gene>
<dbReference type="Proteomes" id="UP000504636">
    <property type="component" value="Unplaced"/>
</dbReference>
<keyword evidence="2" id="KW-1185">Reference proteome</keyword>
<protein>
    <submittedName>
        <fullName evidence="1 3">Uncharacterized protein</fullName>
    </submittedName>
</protein>
<reference evidence="3" key="2">
    <citation type="submission" date="2020-04" db="EMBL/GenBank/DDBJ databases">
        <authorList>
            <consortium name="NCBI Genome Project"/>
        </authorList>
    </citation>
    <scope>NUCLEOTIDE SEQUENCE</scope>
    <source>
        <strain evidence="3">CBS 304.34</strain>
    </source>
</reference>
<proteinExistence type="predicted"/>
<reference evidence="1 3" key="1">
    <citation type="journal article" date="2020" name="Stud. Mycol.">
        <title>101 Dothideomycetes genomes: a test case for predicting lifestyles and emergence of pathogens.</title>
        <authorList>
            <person name="Haridas S."/>
            <person name="Albert R."/>
            <person name="Binder M."/>
            <person name="Bloem J."/>
            <person name="Labutti K."/>
            <person name="Salamov A."/>
            <person name="Andreopoulos B."/>
            <person name="Baker S."/>
            <person name="Barry K."/>
            <person name="Bills G."/>
            <person name="Bluhm B."/>
            <person name="Cannon C."/>
            <person name="Castanera R."/>
            <person name="Culley D."/>
            <person name="Daum C."/>
            <person name="Ezra D."/>
            <person name="Gonzalez J."/>
            <person name="Henrissat B."/>
            <person name="Kuo A."/>
            <person name="Liang C."/>
            <person name="Lipzen A."/>
            <person name="Lutzoni F."/>
            <person name="Magnuson J."/>
            <person name="Mondo S."/>
            <person name="Nolan M."/>
            <person name="Ohm R."/>
            <person name="Pangilinan J."/>
            <person name="Park H.-J."/>
            <person name="Ramirez L."/>
            <person name="Alfaro M."/>
            <person name="Sun H."/>
            <person name="Tritt A."/>
            <person name="Yoshinaga Y."/>
            <person name="Zwiers L.-H."/>
            <person name="Turgeon B."/>
            <person name="Goodwin S."/>
            <person name="Spatafora J."/>
            <person name="Crous P."/>
            <person name="Grigoriev I."/>
        </authorList>
    </citation>
    <scope>NUCLEOTIDE SEQUENCE</scope>
    <source>
        <strain evidence="1 3">CBS 304.34</strain>
    </source>
</reference>
<evidence type="ECO:0000313" key="2">
    <source>
        <dbReference type="Proteomes" id="UP000504636"/>
    </source>
</evidence>
<sequence>MRSDAVVQQNSQINSTMDKQLQELSIQFRKTALLQKDVLKATRTNQLEHAKTRGTIADGNQKLINTVSSKLDDLRASIPKESIVATKSDREI</sequence>
<dbReference type="OrthoDB" id="3800086at2759"/>
<reference evidence="3" key="3">
    <citation type="submission" date="2025-04" db="UniProtKB">
        <authorList>
            <consortium name="RefSeq"/>
        </authorList>
    </citation>
    <scope>IDENTIFICATION</scope>
    <source>
        <strain evidence="3">CBS 304.34</strain>
    </source>
</reference>